<dbReference type="Pfam" id="PF08659">
    <property type="entry name" value="KR"/>
    <property type="match status" value="1"/>
</dbReference>
<evidence type="ECO:0000259" key="6">
    <source>
        <dbReference type="PROSITE" id="PS50075"/>
    </source>
</evidence>
<feature type="region of interest" description="N-terminal hotdog fold" evidence="5">
    <location>
        <begin position="923"/>
        <end position="1041"/>
    </location>
</feature>
<dbReference type="SMART" id="SM00822">
    <property type="entry name" value="PKS_KR"/>
    <property type="match status" value="1"/>
</dbReference>
<dbReference type="InterPro" id="IPR016039">
    <property type="entry name" value="Thiolase-like"/>
</dbReference>
<evidence type="ECO:0000259" key="8">
    <source>
        <dbReference type="PROSITE" id="PS52019"/>
    </source>
</evidence>
<dbReference type="InterPro" id="IPR014030">
    <property type="entry name" value="Ketoacyl_synth_N"/>
</dbReference>
<dbReference type="InterPro" id="IPR018201">
    <property type="entry name" value="Ketoacyl_synth_AS"/>
</dbReference>
<feature type="domain" description="Ketosynthase family 3 (KS3)" evidence="7">
    <location>
        <begin position="32"/>
        <end position="460"/>
    </location>
</feature>
<dbReference type="SMART" id="SM00825">
    <property type="entry name" value="PKS_KS"/>
    <property type="match status" value="1"/>
</dbReference>
<dbReference type="Pfam" id="PF14765">
    <property type="entry name" value="PS-DH"/>
    <property type="match status" value="1"/>
</dbReference>
<dbReference type="Gene3D" id="3.10.129.110">
    <property type="entry name" value="Polyketide synthase dehydratase"/>
    <property type="match status" value="1"/>
</dbReference>
<comment type="function">
    <text evidence="4">Involved in production of the polyketide antibiotic thailandamide.</text>
</comment>
<dbReference type="InterPro" id="IPR036291">
    <property type="entry name" value="NAD(P)-bd_dom_sf"/>
</dbReference>
<keyword evidence="1" id="KW-0596">Phosphopantetheine</keyword>
<dbReference type="PANTHER" id="PTHR43775">
    <property type="entry name" value="FATTY ACID SYNTHASE"/>
    <property type="match status" value="1"/>
</dbReference>
<dbReference type="InterPro" id="IPR020807">
    <property type="entry name" value="PKS_DH"/>
</dbReference>
<feature type="active site" description="Proton donor; for dehydratase activity" evidence="5">
    <location>
        <position position="1119"/>
    </location>
</feature>
<gene>
    <name evidence="9" type="ORF">CEV33_3359</name>
</gene>
<dbReference type="SUPFAM" id="SSF55048">
    <property type="entry name" value="Probable ACP-binding domain of malonyl-CoA ACP transacylase"/>
    <property type="match status" value="1"/>
</dbReference>
<dbReference type="InterPro" id="IPR013968">
    <property type="entry name" value="PKS_KR"/>
</dbReference>
<evidence type="ECO:0000313" key="9">
    <source>
        <dbReference type="EMBL" id="OYR08340.1"/>
    </source>
</evidence>
<dbReference type="SUPFAM" id="SSF47336">
    <property type="entry name" value="ACP-like"/>
    <property type="match status" value="1"/>
</dbReference>
<dbReference type="FunFam" id="3.40.47.10:FF:000019">
    <property type="entry name" value="Polyketide synthase type I"/>
    <property type="match status" value="1"/>
</dbReference>
<dbReference type="PANTHER" id="PTHR43775:SF37">
    <property type="entry name" value="SI:DKEY-61P9.11"/>
    <property type="match status" value="1"/>
</dbReference>
<dbReference type="Proteomes" id="UP000216478">
    <property type="component" value="Unassembled WGS sequence"/>
</dbReference>
<dbReference type="InterPro" id="IPR049900">
    <property type="entry name" value="PKS_mFAS_DH"/>
</dbReference>
<feature type="region of interest" description="C-terminal hotdog fold" evidence="5">
    <location>
        <begin position="1056"/>
        <end position="1201"/>
    </location>
</feature>
<dbReference type="SUPFAM" id="SSF51735">
    <property type="entry name" value="NAD(P)-binding Rossmann-fold domains"/>
    <property type="match status" value="1"/>
</dbReference>
<dbReference type="GO" id="GO:0006633">
    <property type="term" value="P:fatty acid biosynthetic process"/>
    <property type="evidence" value="ECO:0007669"/>
    <property type="project" value="InterPro"/>
</dbReference>
<comment type="caution">
    <text evidence="9">The sequence shown here is derived from an EMBL/GenBank/DDBJ whole genome shotgun (WGS) entry which is preliminary data.</text>
</comment>
<dbReference type="InterPro" id="IPR020841">
    <property type="entry name" value="PKS_Beta-ketoAc_synthase_dom"/>
</dbReference>
<dbReference type="Pfam" id="PF16197">
    <property type="entry name" value="KAsynt_C_assoc"/>
    <property type="match status" value="1"/>
</dbReference>
<keyword evidence="2" id="KW-0597">Phosphoprotein</keyword>
<keyword evidence="3 9" id="KW-0808">Transferase</keyword>
<evidence type="ECO:0000256" key="5">
    <source>
        <dbReference type="PROSITE-ProRule" id="PRU01363"/>
    </source>
</evidence>
<name>A0A256F0U3_9HYPH</name>
<dbReference type="PROSITE" id="PS52019">
    <property type="entry name" value="PKS_MFAS_DH"/>
    <property type="match status" value="1"/>
</dbReference>
<evidence type="ECO:0000259" key="7">
    <source>
        <dbReference type="PROSITE" id="PS52004"/>
    </source>
</evidence>
<dbReference type="Gene3D" id="1.10.1200.10">
    <property type="entry name" value="ACP-like"/>
    <property type="match status" value="1"/>
</dbReference>
<dbReference type="Pfam" id="PF21089">
    <property type="entry name" value="PKS_DH_N"/>
    <property type="match status" value="1"/>
</dbReference>
<dbReference type="SMART" id="SM00826">
    <property type="entry name" value="PKS_DH"/>
    <property type="match status" value="1"/>
</dbReference>
<dbReference type="Pfam" id="PF00698">
    <property type="entry name" value="Acyl_transf_1"/>
    <property type="match status" value="1"/>
</dbReference>
<organism evidence="9 10">
    <name type="scientific">Brucella grignonensis</name>
    <dbReference type="NCBI Taxonomy" id="94627"/>
    <lineage>
        <taxon>Bacteria</taxon>
        <taxon>Pseudomonadati</taxon>
        <taxon>Pseudomonadota</taxon>
        <taxon>Alphaproteobacteria</taxon>
        <taxon>Hyphomicrobiales</taxon>
        <taxon>Brucellaceae</taxon>
        <taxon>Brucella/Ochrobactrum group</taxon>
        <taxon>Brucella</taxon>
    </lineage>
</organism>
<dbReference type="InterPro" id="IPR020806">
    <property type="entry name" value="PKS_PP-bd"/>
</dbReference>
<dbReference type="GO" id="GO:0031177">
    <property type="term" value="F:phosphopantetheine binding"/>
    <property type="evidence" value="ECO:0007669"/>
    <property type="project" value="InterPro"/>
</dbReference>
<keyword evidence="10" id="KW-1185">Reference proteome</keyword>
<dbReference type="InterPro" id="IPR009081">
    <property type="entry name" value="PP-bd_ACP"/>
</dbReference>
<dbReference type="Pfam" id="PF00550">
    <property type="entry name" value="PP-binding"/>
    <property type="match status" value="1"/>
</dbReference>
<accession>A0A256F0U3</accession>
<dbReference type="InterPro" id="IPR001227">
    <property type="entry name" value="Ac_transferase_dom_sf"/>
</dbReference>
<dbReference type="InterPro" id="IPR049552">
    <property type="entry name" value="PKS_DH_N"/>
</dbReference>
<dbReference type="GO" id="GO:0004315">
    <property type="term" value="F:3-oxoacyl-[acyl-carrier-protein] synthase activity"/>
    <property type="evidence" value="ECO:0007669"/>
    <property type="project" value="InterPro"/>
</dbReference>
<evidence type="ECO:0000256" key="3">
    <source>
        <dbReference type="ARBA" id="ARBA00022679"/>
    </source>
</evidence>
<dbReference type="Gene3D" id="3.30.70.3290">
    <property type="match status" value="1"/>
</dbReference>
<dbReference type="SUPFAM" id="SSF53901">
    <property type="entry name" value="Thiolase-like"/>
    <property type="match status" value="1"/>
</dbReference>
<dbReference type="InterPro" id="IPR049551">
    <property type="entry name" value="PKS_DH_C"/>
</dbReference>
<dbReference type="InterPro" id="IPR014031">
    <property type="entry name" value="Ketoacyl_synth_C"/>
</dbReference>
<dbReference type="InterPro" id="IPR014043">
    <property type="entry name" value="Acyl_transferase_dom"/>
</dbReference>
<dbReference type="Gene3D" id="3.40.50.720">
    <property type="entry name" value="NAD(P)-binding Rossmann-like Domain"/>
    <property type="match status" value="1"/>
</dbReference>
<evidence type="ECO:0000256" key="2">
    <source>
        <dbReference type="ARBA" id="ARBA00022553"/>
    </source>
</evidence>
<dbReference type="InterPro" id="IPR036736">
    <property type="entry name" value="ACP-like_sf"/>
</dbReference>
<dbReference type="FunFam" id="3.40.366.10:FF:000002">
    <property type="entry name" value="Probable polyketide synthase 2"/>
    <property type="match status" value="1"/>
</dbReference>
<dbReference type="InterPro" id="IPR016035">
    <property type="entry name" value="Acyl_Trfase/lysoPLipase"/>
</dbReference>
<sequence length="1822" mass="199350">MLPTVVLLGVYCFSPAGNREYGEGAVMDSFYSQPLAICGIGCRFPGGVDDSSSFWDLLTEGRDGIVPVPQDRWSSSKFFDPDVRIPSKMYVNAGGFIDQNINEFDAEFFGISPREASRLDPQQRILLEITWEALEDAGISLSDIVGTSTGVFVGGFMADNLLTQLNPLNRDMIGAHSEIGSTLGILSNRISHFLDLQGPSMTVDTACSSSLTAFHLACQSLRSFECDTALAAGVNIMIRPENHIALSKGGFLAKDGRCKSFDERGDGYGRGEGAGIVVLKRLNDAIRDNDNIISVVRGTSVNQDGHTDGITVPSGEAQTSLIRKVYGLSHVDPIKIGYIEAHGTGTKVGDPIEANALGNAIGVYRASENPAYIGSVKSNIGHLEAAAGIAGIIKASLALKHGIVPKLANLKNPNPNIPFEKMGLRLPIDNIEMREPKGERYYAVNSFGYGGSNAHALLQDWVESKAHPQDHSASPSFKYLPLSARNEKALRQLAERYSDILTEANVNDVCHTASCRRSHLEYRLAVFGNNASDLEQQLKAYAAGNDQDIIAGKTAFKPKKPVFVLTGMGPQWWAMGRELYQSEPVFRSTVTTIDEVFETFAGWSIRHEMLAGETESRMARTEVAQPANFVLQVALVELYKSWGVKPAAIVGHSVGEVAVAYLCGALSLNEAVQVSFHRSQLQQRLAGKGGMLALGATEEQATSMINGYSDVVSIAAINSDKSIVLAGNVDALQAIAGQAEKEGIFNRFLKVEVPYHSPVMDEIKSDLLSMLHHLGPKLPQMPTWSTVTGMKVNEINFDGDYFYENVRQPVRLAAALSDLMNAGFESFIEIGPHPVLSNAIQECAASLGKTVSVVSSLHRDKPELETLRRAFSQLYVNGTTIDWRASCLSEGNKIDLPHYPWQREEYWEEAQTAASDRLEPLTHPLVGFEMPTAVKGWQNDLGGVKQTYINEHKVDDLVIFPGAGYIEIGLAIHSRLDERNLKEILNVKFGKALVVNTHEGTKIQVFYDKETSSCKIFGWDEASEQWTLHASMELGFDVQSENHKQINLSELKSKIIHEIDGLKHYKIMSSRGLNYGSAFQGVKKAWLGENLCSSLVKVEVPPEIQSDIKDYFLHPAVLDASFQSILQTIENPANRDLYLPVSVDRVLFYNKPESLLYAYATRTETDGRTLKGDIILVNENGEICASFHGMVIQAITDKIAQANNALDDKLFGLKWVEAARLPQAEAGKHVLIGRGGAAFEAIRKSFDTKVENFSIIIETNMVAAIDAYNSLVANDINSEIKSVSLMWGSEDKKDICGIEQCSEMLMFLQNSLKHHSKKKIIINILTSDAQQTKDELSEQQLSSAATVAISRVAIAEQQILPIRNVDLTIDQLSIERAITECISSISDDDIAHRSEGRFVRRLTQIAKSKYTRENTFKIDGDKTYLITGGLGGFGLETAKWLVSKGAKHLVLVGRSHKNTSDVLDELTILKASGAEVEIMTADMSDFDQVKSLMSSIQSRDHRLAGIFHAAGVLDDNPIDSLQKSQIENVMMPKAVGAWNLHLATANIPLDHFIMFSSISSLVGTPGQGSYVAANAFLDALAIYRSAQGLAGTAINWGVIGAVGMAARKKELLGYLTGTGFDKMHPQEALSGLDTAIELGVSNIGIANMNWHSFAPLYPSWAASKRNEEITKLIDFTAGHQSSSSEERGFFKDIEHLQDRFVQIISNVLHVEKDRIDLGKSLISIGLDSILAIEMQAKIEADLRLKLSVLDLLRGVSIRELVDKLFASVDHLQSDEAEGNSSSSKTDELINIEDIDAYLDNLSDAEVALILEGKVSVETGARS</sequence>
<dbReference type="Pfam" id="PF00109">
    <property type="entry name" value="ketoacyl-synt"/>
    <property type="match status" value="1"/>
</dbReference>
<dbReference type="InterPro" id="IPR016036">
    <property type="entry name" value="Malonyl_transacylase_ACP-bd"/>
</dbReference>
<feature type="domain" description="Carrier" evidence="6">
    <location>
        <begin position="1691"/>
        <end position="1768"/>
    </location>
</feature>
<dbReference type="SMART" id="SM00823">
    <property type="entry name" value="PKS_PP"/>
    <property type="match status" value="1"/>
</dbReference>
<evidence type="ECO:0000256" key="1">
    <source>
        <dbReference type="ARBA" id="ARBA00022450"/>
    </source>
</evidence>
<dbReference type="GO" id="GO:0004312">
    <property type="term" value="F:fatty acid synthase activity"/>
    <property type="evidence" value="ECO:0007669"/>
    <property type="project" value="TreeGrafter"/>
</dbReference>
<reference evidence="9 10" key="1">
    <citation type="submission" date="2017-07" db="EMBL/GenBank/DDBJ databases">
        <title>Phylogenetic study on the rhizospheric bacterium Ochrobactrum sp. A44.</title>
        <authorList>
            <person name="Krzyzanowska D.M."/>
            <person name="Ossowicki A."/>
            <person name="Rajewska M."/>
            <person name="Maciag T."/>
            <person name="Kaczynski Z."/>
            <person name="Czerwicka M."/>
            <person name="Jafra S."/>
        </authorList>
    </citation>
    <scope>NUCLEOTIDE SEQUENCE [LARGE SCALE GENOMIC DNA]</scope>
    <source>
        <strain evidence="9 10">OgA9a</strain>
    </source>
</reference>
<feature type="domain" description="PKS/mFAS DH" evidence="8">
    <location>
        <begin position="923"/>
        <end position="1201"/>
    </location>
</feature>
<dbReference type="EMBL" id="NNRL01000167">
    <property type="protein sequence ID" value="OYR08340.1"/>
    <property type="molecule type" value="Genomic_DNA"/>
</dbReference>
<feature type="active site" description="Proton acceptor; for dehydratase activity" evidence="5">
    <location>
        <position position="952"/>
    </location>
</feature>
<dbReference type="InterPro" id="IPR042104">
    <property type="entry name" value="PKS_dehydratase_sf"/>
</dbReference>
<evidence type="ECO:0000313" key="10">
    <source>
        <dbReference type="Proteomes" id="UP000216478"/>
    </source>
</evidence>
<dbReference type="Pfam" id="PF02801">
    <property type="entry name" value="Ketoacyl-synt_C"/>
    <property type="match status" value="1"/>
</dbReference>
<dbReference type="PROSITE" id="PS00606">
    <property type="entry name" value="KS3_1"/>
    <property type="match status" value="1"/>
</dbReference>
<dbReference type="CDD" id="cd08955">
    <property type="entry name" value="KR_2_FAS_SDR_x"/>
    <property type="match status" value="1"/>
</dbReference>
<proteinExistence type="predicted"/>
<dbReference type="SMART" id="SM00827">
    <property type="entry name" value="PKS_AT"/>
    <property type="match status" value="1"/>
</dbReference>
<dbReference type="InterPro" id="IPR050091">
    <property type="entry name" value="PKS_NRPS_Biosynth_Enz"/>
</dbReference>
<dbReference type="OrthoDB" id="9778690at2"/>
<protein>
    <submittedName>
        <fullName evidence="9">Acyl transferase domain protein</fullName>
    </submittedName>
</protein>
<dbReference type="PROSITE" id="PS52004">
    <property type="entry name" value="KS3_2"/>
    <property type="match status" value="1"/>
</dbReference>
<dbReference type="InterPro" id="IPR032821">
    <property type="entry name" value="PKS_assoc"/>
</dbReference>
<dbReference type="Gene3D" id="3.40.47.10">
    <property type="match status" value="1"/>
</dbReference>
<dbReference type="InterPro" id="IPR057326">
    <property type="entry name" value="KR_dom"/>
</dbReference>
<dbReference type="SUPFAM" id="SSF52151">
    <property type="entry name" value="FabD/lysophospholipase-like"/>
    <property type="match status" value="1"/>
</dbReference>
<dbReference type="PROSITE" id="PS50075">
    <property type="entry name" value="CARRIER"/>
    <property type="match status" value="1"/>
</dbReference>
<dbReference type="Gene3D" id="3.40.366.10">
    <property type="entry name" value="Malonyl-Coenzyme A Acyl Carrier Protein, domain 2"/>
    <property type="match status" value="1"/>
</dbReference>
<evidence type="ECO:0000256" key="4">
    <source>
        <dbReference type="ARBA" id="ARBA00054155"/>
    </source>
</evidence>
<dbReference type="CDD" id="cd00833">
    <property type="entry name" value="PKS"/>
    <property type="match status" value="1"/>
</dbReference>